<reference evidence="1" key="1">
    <citation type="submission" date="2020-10" db="EMBL/GenBank/DDBJ databases">
        <title>Ca. Dormibacterota MAGs.</title>
        <authorList>
            <person name="Montgomery K."/>
        </authorList>
    </citation>
    <scope>NUCLEOTIDE SEQUENCE [LARGE SCALE GENOMIC DNA]</scope>
    <source>
        <strain evidence="1">SC8812_S17_10</strain>
    </source>
</reference>
<evidence type="ECO:0000313" key="1">
    <source>
        <dbReference type="EMBL" id="MBJ7598097.1"/>
    </source>
</evidence>
<gene>
    <name evidence="1" type="ORF">JF922_08425</name>
</gene>
<name>A0A934K699_9BACT</name>
<organism evidence="1 2">
    <name type="scientific">Candidatus Nephthysia bennettiae</name>
    <dbReference type="NCBI Taxonomy" id="3127016"/>
    <lineage>
        <taxon>Bacteria</taxon>
        <taxon>Bacillati</taxon>
        <taxon>Candidatus Dormiibacterota</taxon>
        <taxon>Candidatus Dormibacteria</taxon>
        <taxon>Candidatus Dormibacterales</taxon>
        <taxon>Candidatus Dormibacteraceae</taxon>
        <taxon>Candidatus Nephthysia</taxon>
    </lineage>
</organism>
<dbReference type="EMBL" id="JAEKNR010000094">
    <property type="protein sequence ID" value="MBJ7598097.1"/>
    <property type="molecule type" value="Genomic_DNA"/>
</dbReference>
<protein>
    <submittedName>
        <fullName evidence="1">Uncharacterized protein</fullName>
    </submittedName>
</protein>
<proteinExistence type="predicted"/>
<evidence type="ECO:0000313" key="2">
    <source>
        <dbReference type="Proteomes" id="UP000612893"/>
    </source>
</evidence>
<comment type="caution">
    <text evidence="1">The sequence shown here is derived from an EMBL/GenBank/DDBJ whole genome shotgun (WGS) entry which is preliminary data.</text>
</comment>
<dbReference type="AlphaFoldDB" id="A0A934K699"/>
<sequence length="145" mass="15495">MNAPFVSPTPVSPAVLLGEVLRLRSLLDGLEPLLDLGLPPGLAALRGDIELALHRPESLETAENQLDFIEQLAEAVWGEGAASLANIPDGAPAAGGGPSPPHLMAESWGQLEQLAEHLCHDVERWHRRRTAGADPLLQKHLHSPV</sequence>
<dbReference type="Proteomes" id="UP000612893">
    <property type="component" value="Unassembled WGS sequence"/>
</dbReference>
<accession>A0A934K699</accession>
<dbReference type="RefSeq" id="WP_338200834.1">
    <property type="nucleotide sequence ID" value="NZ_JAEKNR010000094.1"/>
</dbReference>
<keyword evidence="2" id="KW-1185">Reference proteome</keyword>